<name>A0A0P7ZGD8_9EURY</name>
<evidence type="ECO:0000256" key="1">
    <source>
        <dbReference type="SAM" id="Phobius"/>
    </source>
</evidence>
<keyword evidence="1" id="KW-1133">Transmembrane helix</keyword>
<dbReference type="AlphaFoldDB" id="A0A0P7ZGD8"/>
<evidence type="ECO:0000313" key="2">
    <source>
        <dbReference type="EMBL" id="KPQ43907.1"/>
    </source>
</evidence>
<organism evidence="2 3">
    <name type="scientific">Candidatus Methanoperedens nitratireducens</name>
    <dbReference type="NCBI Taxonomy" id="1392998"/>
    <lineage>
        <taxon>Archaea</taxon>
        <taxon>Methanobacteriati</taxon>
        <taxon>Methanobacteriota</taxon>
        <taxon>Stenosarchaea group</taxon>
        <taxon>Methanomicrobia</taxon>
        <taxon>Methanosarcinales</taxon>
        <taxon>ANME-2 cluster</taxon>
        <taxon>Candidatus Methanoperedentaceae</taxon>
        <taxon>Candidatus Methanoperedens</taxon>
    </lineage>
</organism>
<dbReference type="Proteomes" id="UP000050360">
    <property type="component" value="Unassembled WGS sequence"/>
</dbReference>
<sequence length="117" mass="13135">MRLSKNNLLVIGIIPIIIGLIIFYNFIAAINILQPGGMTTAMVYYQLLGIATAMFVGAVVYWVILVYYIYLIQENEVFIQDNFTQLAGSGTAHLQNAKKLISQVLQDIKSTELKQHQ</sequence>
<gene>
    <name evidence="2" type="ORF">MPEBLZ_01554</name>
</gene>
<feature type="transmembrane region" description="Helical" evidence="1">
    <location>
        <begin position="44"/>
        <end position="70"/>
    </location>
</feature>
<reference evidence="2 3" key="1">
    <citation type="submission" date="2015-09" db="EMBL/GenBank/DDBJ databases">
        <title>A metagenomics-based metabolic model of nitrate-dependent anaerobic oxidation of methane by Methanoperedens-like archaea.</title>
        <authorList>
            <person name="Arshad A."/>
            <person name="Speth D.R."/>
            <person name="De Graaf R.M."/>
            <person name="Op Den Camp H.J."/>
            <person name="Jetten M.S."/>
            <person name="Welte C.U."/>
        </authorList>
    </citation>
    <scope>NUCLEOTIDE SEQUENCE [LARGE SCALE GENOMIC DNA]</scope>
</reference>
<protein>
    <submittedName>
        <fullName evidence="2">Uncharacterized protein</fullName>
    </submittedName>
</protein>
<feature type="transmembrane region" description="Helical" evidence="1">
    <location>
        <begin position="7"/>
        <end position="32"/>
    </location>
</feature>
<evidence type="ECO:0000313" key="3">
    <source>
        <dbReference type="Proteomes" id="UP000050360"/>
    </source>
</evidence>
<comment type="caution">
    <text evidence="2">The sequence shown here is derived from an EMBL/GenBank/DDBJ whole genome shotgun (WGS) entry which is preliminary data.</text>
</comment>
<keyword evidence="1" id="KW-0472">Membrane</keyword>
<dbReference type="EMBL" id="LKCM01000121">
    <property type="protein sequence ID" value="KPQ43907.1"/>
    <property type="molecule type" value="Genomic_DNA"/>
</dbReference>
<keyword evidence="1" id="KW-0812">Transmembrane</keyword>
<accession>A0A0P7ZGD8</accession>
<proteinExistence type="predicted"/>